<feature type="compositionally biased region" description="Polar residues" evidence="1">
    <location>
        <begin position="246"/>
        <end position="267"/>
    </location>
</feature>
<name>A0ABQ9L770_HEVBR</name>
<feature type="region of interest" description="Disordered" evidence="1">
    <location>
        <begin position="206"/>
        <end position="282"/>
    </location>
</feature>
<sequence>MGSEEMVPAIVLWIIEFLTRQDSVSTLVLNSILSNTHIPILPTPRLKKTLALRSIHDEIAHGSVSSETILDSLEIIEQLDQKERIKIPDSMKLAYCAVAVDCTMKHLWVVESKRKHDPEMFSGAVRTIWRERVDKLEFLKKSELVTDELREFKEEMEAALLDSNACGRLLEKATRNETLRLVMDYLKEALDEMGPPFLELLARTEREREEKQMEEKEKDADKVGVKASSEPEVGVADGSARKGSQRKTQAVTTPQRIRSQRRTQAVTTRPIHSPHHITRTPTHAHCSKLPQQHSWHFNSYQCNINLFLKVSPWKKVLKFGRKDIDLQLSWGNLTQILTITCSKGDLQSLHKTL</sequence>
<proteinExistence type="predicted"/>
<dbReference type="PANTHER" id="PTHR46993:SF6">
    <property type="entry name" value="MYB TRANSCRIPTION FACTOR"/>
    <property type="match status" value="1"/>
</dbReference>
<keyword evidence="3" id="KW-1185">Reference proteome</keyword>
<accession>A0ABQ9L770</accession>
<comment type="caution">
    <text evidence="2">The sequence shown here is derived from an EMBL/GenBank/DDBJ whole genome shotgun (WGS) entry which is preliminary data.</text>
</comment>
<dbReference type="Proteomes" id="UP001174677">
    <property type="component" value="Chromosome 14"/>
</dbReference>
<evidence type="ECO:0000313" key="2">
    <source>
        <dbReference type="EMBL" id="KAJ9159603.1"/>
    </source>
</evidence>
<gene>
    <name evidence="2" type="ORF">P3X46_025100</name>
</gene>
<dbReference type="EMBL" id="JARPOI010000014">
    <property type="protein sequence ID" value="KAJ9159603.1"/>
    <property type="molecule type" value="Genomic_DNA"/>
</dbReference>
<feature type="compositionally biased region" description="Basic and acidic residues" evidence="1">
    <location>
        <begin position="206"/>
        <end position="224"/>
    </location>
</feature>
<evidence type="ECO:0000256" key="1">
    <source>
        <dbReference type="SAM" id="MobiDB-lite"/>
    </source>
</evidence>
<reference evidence="2" key="1">
    <citation type="journal article" date="2023" name="Plant Biotechnol. J.">
        <title>Chromosome-level wild Hevea brasiliensis genome provides new tools for genomic-assisted breeding and valuable loci to elevate rubber yield.</title>
        <authorList>
            <person name="Cheng H."/>
            <person name="Song X."/>
            <person name="Hu Y."/>
            <person name="Wu T."/>
            <person name="Yang Q."/>
            <person name="An Z."/>
            <person name="Feng S."/>
            <person name="Deng Z."/>
            <person name="Wu W."/>
            <person name="Zeng X."/>
            <person name="Tu M."/>
            <person name="Wang X."/>
            <person name="Huang H."/>
        </authorList>
    </citation>
    <scope>NUCLEOTIDE SEQUENCE</scope>
    <source>
        <strain evidence="2">MT/VB/25A 57/8</strain>
    </source>
</reference>
<organism evidence="2 3">
    <name type="scientific">Hevea brasiliensis</name>
    <name type="common">Para rubber tree</name>
    <name type="synonym">Siphonia brasiliensis</name>
    <dbReference type="NCBI Taxonomy" id="3981"/>
    <lineage>
        <taxon>Eukaryota</taxon>
        <taxon>Viridiplantae</taxon>
        <taxon>Streptophyta</taxon>
        <taxon>Embryophyta</taxon>
        <taxon>Tracheophyta</taxon>
        <taxon>Spermatophyta</taxon>
        <taxon>Magnoliopsida</taxon>
        <taxon>eudicotyledons</taxon>
        <taxon>Gunneridae</taxon>
        <taxon>Pentapetalae</taxon>
        <taxon>rosids</taxon>
        <taxon>fabids</taxon>
        <taxon>Malpighiales</taxon>
        <taxon>Euphorbiaceae</taxon>
        <taxon>Crotonoideae</taxon>
        <taxon>Micrandreae</taxon>
        <taxon>Hevea</taxon>
    </lineage>
</organism>
<evidence type="ECO:0000313" key="3">
    <source>
        <dbReference type="Proteomes" id="UP001174677"/>
    </source>
</evidence>
<dbReference type="PANTHER" id="PTHR46993">
    <property type="entry name" value="MYB TRANSCRIPTION FACTOR"/>
    <property type="match status" value="1"/>
</dbReference>
<protein>
    <submittedName>
        <fullName evidence="2">Uncharacterized protein</fullName>
    </submittedName>
</protein>